<reference evidence="1" key="1">
    <citation type="submission" date="2020-08" db="EMBL/GenBank/DDBJ databases">
        <title>Pontibacter sp. SD6 16S ribosomal RNA gene Genome sequencing and assembly.</title>
        <authorList>
            <person name="Kang M."/>
        </authorList>
    </citation>
    <scope>NUCLEOTIDE SEQUENCE</scope>
    <source>
        <strain evidence="1">SD6</strain>
    </source>
</reference>
<keyword evidence="2" id="KW-1185">Reference proteome</keyword>
<accession>A0A923N8L0</accession>
<dbReference type="RefSeq" id="WP_187066394.1">
    <property type="nucleotide sequence ID" value="NZ_JACRVF010000001.1"/>
</dbReference>
<protein>
    <submittedName>
        <fullName evidence="1">YdcF family protein</fullName>
    </submittedName>
</protein>
<evidence type="ECO:0000313" key="1">
    <source>
        <dbReference type="EMBL" id="MBC5992450.1"/>
    </source>
</evidence>
<comment type="caution">
    <text evidence="1">The sequence shown here is derived from an EMBL/GenBank/DDBJ whole genome shotgun (WGS) entry which is preliminary data.</text>
</comment>
<organism evidence="1 2">
    <name type="scientific">Pontibacter cellulosilyticus</name>
    <dbReference type="NCBI Taxonomy" id="1720253"/>
    <lineage>
        <taxon>Bacteria</taxon>
        <taxon>Pseudomonadati</taxon>
        <taxon>Bacteroidota</taxon>
        <taxon>Cytophagia</taxon>
        <taxon>Cytophagales</taxon>
        <taxon>Hymenobacteraceae</taxon>
        <taxon>Pontibacter</taxon>
    </lineage>
</organism>
<sequence length="208" mass="23220">MLEELIIRTLCDTLPSTPADAVFLFGQTEDNQQSVFASSVYLLSNKLAKKVMFLQAEPMSGYPGFDAWHKELEKLGVTQKEIEPVPVAADTTSLNTRKEAQAAIKHAREIGYKSIIASASPFQQPRAFMTAVTAVNDFYPELKVYSYPGRNLSWCEKVTHSQGKVHGTRAELIAGEMERIHKYGSMGDLAKVEEVLAYMNKRDRSISI</sequence>
<dbReference type="EMBL" id="JACRVF010000001">
    <property type="protein sequence ID" value="MBC5992450.1"/>
    <property type="molecule type" value="Genomic_DNA"/>
</dbReference>
<dbReference type="Proteomes" id="UP000603640">
    <property type="component" value="Unassembled WGS sequence"/>
</dbReference>
<gene>
    <name evidence="1" type="ORF">H8S84_06330</name>
</gene>
<name>A0A923N8L0_9BACT</name>
<evidence type="ECO:0000313" key="2">
    <source>
        <dbReference type="Proteomes" id="UP000603640"/>
    </source>
</evidence>
<proteinExistence type="predicted"/>
<dbReference type="AlphaFoldDB" id="A0A923N8L0"/>